<dbReference type="SUPFAM" id="SSF53649">
    <property type="entry name" value="Alkaline phosphatase-like"/>
    <property type="match status" value="1"/>
</dbReference>
<dbReference type="AlphaFoldDB" id="B4D5Q7"/>
<evidence type="ECO:0000313" key="2">
    <source>
        <dbReference type="Proteomes" id="UP000005824"/>
    </source>
</evidence>
<keyword evidence="2" id="KW-1185">Reference proteome</keyword>
<gene>
    <name evidence="1" type="ORF">CfE428DRAFT_4246</name>
</gene>
<dbReference type="InterPro" id="IPR017850">
    <property type="entry name" value="Alkaline_phosphatase_core_sf"/>
</dbReference>
<dbReference type="EMBL" id="ABVL01000014">
    <property type="protein sequence ID" value="EDY18110.1"/>
    <property type="molecule type" value="Genomic_DNA"/>
</dbReference>
<dbReference type="Proteomes" id="UP000005824">
    <property type="component" value="Unassembled WGS sequence"/>
</dbReference>
<dbReference type="Pfam" id="PF07394">
    <property type="entry name" value="DUF1501"/>
    <property type="match status" value="1"/>
</dbReference>
<dbReference type="PANTHER" id="PTHR43737:SF1">
    <property type="entry name" value="DUF1501 DOMAIN-CONTAINING PROTEIN"/>
    <property type="match status" value="1"/>
</dbReference>
<proteinExistence type="predicted"/>
<protein>
    <recommendedName>
        <fullName evidence="3">DUF1501 domain-containing protein</fullName>
    </recommendedName>
</protein>
<comment type="caution">
    <text evidence="1">The sequence shown here is derived from an EMBL/GenBank/DDBJ whole genome shotgun (WGS) entry which is preliminary data.</text>
</comment>
<organism evidence="1 2">
    <name type="scientific">Chthoniobacter flavus Ellin428</name>
    <dbReference type="NCBI Taxonomy" id="497964"/>
    <lineage>
        <taxon>Bacteria</taxon>
        <taxon>Pseudomonadati</taxon>
        <taxon>Verrucomicrobiota</taxon>
        <taxon>Spartobacteria</taxon>
        <taxon>Chthoniobacterales</taxon>
        <taxon>Chthoniobacteraceae</taxon>
        <taxon>Chthoniobacter</taxon>
    </lineage>
</organism>
<evidence type="ECO:0000313" key="1">
    <source>
        <dbReference type="EMBL" id="EDY18110.1"/>
    </source>
</evidence>
<reference evidence="1 2" key="1">
    <citation type="journal article" date="2011" name="J. Bacteriol.">
        <title>Genome sequence of Chthoniobacter flavus Ellin428, an aerobic heterotrophic soil bacterium.</title>
        <authorList>
            <person name="Kant R."/>
            <person name="van Passel M.W."/>
            <person name="Palva A."/>
            <person name="Lucas S."/>
            <person name="Lapidus A."/>
            <person name="Glavina Del Rio T."/>
            <person name="Dalin E."/>
            <person name="Tice H."/>
            <person name="Bruce D."/>
            <person name="Goodwin L."/>
            <person name="Pitluck S."/>
            <person name="Larimer F.W."/>
            <person name="Land M.L."/>
            <person name="Hauser L."/>
            <person name="Sangwan P."/>
            <person name="de Vos W.M."/>
            <person name="Janssen P.H."/>
            <person name="Smidt H."/>
        </authorList>
    </citation>
    <scope>NUCLEOTIDE SEQUENCE [LARGE SCALE GENOMIC DNA]</scope>
    <source>
        <strain evidence="1 2">Ellin428</strain>
    </source>
</reference>
<dbReference type="InterPro" id="IPR010869">
    <property type="entry name" value="DUF1501"/>
</dbReference>
<dbReference type="PANTHER" id="PTHR43737">
    <property type="entry name" value="BLL7424 PROTEIN"/>
    <property type="match status" value="1"/>
</dbReference>
<sequence>MNPQNSGCLSRRHFLATSGFHLSAFGLAYLLKQDGLLGAPDKPDLEVPHYDLLPKKPHYEPQAKAMISMFMQGGPSQIDLFDPKPELDKLDGKKFPGDIKYDDAAHASTTVMASAWKYQKHGQCGTEVSELLPGFASIVDDAVLLRGMQSSVNNHGQAIYALQNGRVLGGRPTIGSWLTYALGSESQELPAYVALTDPRGLPVLGVDNWTNGWLPSIYQGTAVRSKEPRIPNLDAAPYLRGEAQDNYLGFLNQLNHEHLDRHPGESDLEARIASYTLAAKLQTAAKEALDISKESESTKRLYGIDNPATAEFGTRCLIARRLVERGVRFVQLFTANQTWDHHMGIIGSLPAACKYVDIPAAGLVKDLKQRGLLDSTIVHWGGEMGRLPVIQYDSGRAKVGRDHNTYGFSMWVAGGGFKGGMTYGETDEFGHHAVKDIVSHHDYHATILHLFGLDHTKLTFTRNGTAMSLTDNQGGRLVKEIIT</sequence>
<evidence type="ECO:0008006" key="3">
    <source>
        <dbReference type="Google" id="ProtNLM"/>
    </source>
</evidence>
<dbReference type="RefSeq" id="WP_006981570.1">
    <property type="nucleotide sequence ID" value="NZ_ABVL01000014.1"/>
</dbReference>
<dbReference type="eggNOG" id="COG3119">
    <property type="taxonomic scope" value="Bacteria"/>
</dbReference>
<name>B4D5Q7_9BACT</name>
<dbReference type="InParanoid" id="B4D5Q7"/>
<accession>B4D5Q7</accession>
<dbReference type="STRING" id="497964.CfE428DRAFT_4246"/>